<keyword evidence="2" id="KW-0344">Guanine-nucleotide releasing factor</keyword>
<accession>A0A9W8ZSY5</accession>
<evidence type="ECO:0000256" key="1">
    <source>
        <dbReference type="ARBA" id="ARBA00009049"/>
    </source>
</evidence>
<dbReference type="EMBL" id="JAOTPV010000075">
    <property type="protein sequence ID" value="KAJ4465572.1"/>
    <property type="molecule type" value="Genomic_DNA"/>
</dbReference>
<proteinExistence type="inferred from homology"/>
<dbReference type="GO" id="GO:0005085">
    <property type="term" value="F:guanyl-nucleotide exchange factor activity"/>
    <property type="evidence" value="ECO:0007669"/>
    <property type="project" value="UniProtKB-KW"/>
</dbReference>
<comment type="caution">
    <text evidence="5">The sequence shown here is derived from an EMBL/GenBank/DDBJ whole genome shotgun (WGS) entry which is preliminary data.</text>
</comment>
<dbReference type="GO" id="GO:0001965">
    <property type="term" value="F:G-protein alpha-subunit binding"/>
    <property type="evidence" value="ECO:0007669"/>
    <property type="project" value="TreeGrafter"/>
</dbReference>
<comment type="similarity">
    <text evidence="1">Belongs to the synembryn family.</text>
</comment>
<dbReference type="PANTHER" id="PTHR12425">
    <property type="entry name" value="SYNEMBRYN"/>
    <property type="match status" value="1"/>
</dbReference>
<feature type="region of interest" description="Disordered" evidence="4">
    <location>
        <begin position="55"/>
        <end position="92"/>
    </location>
</feature>
<keyword evidence="6" id="KW-1185">Reference proteome</keyword>
<keyword evidence="3" id="KW-0143">Chaperone</keyword>
<reference evidence="5" key="1">
    <citation type="submission" date="2022-08" db="EMBL/GenBank/DDBJ databases">
        <title>A Global Phylogenomic Analysis of the Shiitake Genus Lentinula.</title>
        <authorList>
            <consortium name="DOE Joint Genome Institute"/>
            <person name="Sierra-Patev S."/>
            <person name="Min B."/>
            <person name="Naranjo-Ortiz M."/>
            <person name="Looney B."/>
            <person name="Konkel Z."/>
            <person name="Slot J.C."/>
            <person name="Sakamoto Y."/>
            <person name="Steenwyk J.L."/>
            <person name="Rokas A."/>
            <person name="Carro J."/>
            <person name="Camarero S."/>
            <person name="Ferreira P."/>
            <person name="Molpeceres G."/>
            <person name="Ruiz-Duenas F.J."/>
            <person name="Serrano A."/>
            <person name="Henrissat B."/>
            <person name="Drula E."/>
            <person name="Hughes K.W."/>
            <person name="Mata J.L."/>
            <person name="Ishikawa N.K."/>
            <person name="Vargas-Isla R."/>
            <person name="Ushijima S."/>
            <person name="Smith C.A."/>
            <person name="Ahrendt S."/>
            <person name="Andreopoulos W."/>
            <person name="He G."/>
            <person name="Labutti K."/>
            <person name="Lipzen A."/>
            <person name="Ng V."/>
            <person name="Riley R."/>
            <person name="Sandor L."/>
            <person name="Barry K."/>
            <person name="Martinez A.T."/>
            <person name="Xiao Y."/>
            <person name="Gibbons J.G."/>
            <person name="Terashima K."/>
            <person name="Grigoriev I.V."/>
            <person name="Hibbett D.S."/>
        </authorList>
    </citation>
    <scope>NUCLEOTIDE SEQUENCE</scope>
    <source>
        <strain evidence="5">JLM2183</strain>
    </source>
</reference>
<gene>
    <name evidence="5" type="ORF">J3R30DRAFT_3722865</name>
</gene>
<feature type="compositionally biased region" description="Polar residues" evidence="4">
    <location>
        <begin position="63"/>
        <end position="74"/>
    </location>
</feature>
<evidence type="ECO:0000256" key="3">
    <source>
        <dbReference type="ARBA" id="ARBA00023186"/>
    </source>
</evidence>
<dbReference type="Proteomes" id="UP001150266">
    <property type="component" value="Unassembled WGS sequence"/>
</dbReference>
<dbReference type="OrthoDB" id="5585685at2759"/>
<feature type="compositionally biased region" description="Low complexity" evidence="4">
    <location>
        <begin position="79"/>
        <end position="92"/>
    </location>
</feature>
<organism evidence="5 6">
    <name type="scientific">Lentinula aciculospora</name>
    <dbReference type="NCBI Taxonomy" id="153920"/>
    <lineage>
        <taxon>Eukaryota</taxon>
        <taxon>Fungi</taxon>
        <taxon>Dikarya</taxon>
        <taxon>Basidiomycota</taxon>
        <taxon>Agaricomycotina</taxon>
        <taxon>Agaricomycetes</taxon>
        <taxon>Agaricomycetidae</taxon>
        <taxon>Agaricales</taxon>
        <taxon>Marasmiineae</taxon>
        <taxon>Omphalotaceae</taxon>
        <taxon>Lentinula</taxon>
    </lineage>
</organism>
<feature type="region of interest" description="Disordered" evidence="4">
    <location>
        <begin position="358"/>
        <end position="397"/>
    </location>
</feature>
<dbReference type="AlphaFoldDB" id="A0A9W8ZSY5"/>
<dbReference type="InterPro" id="IPR019318">
    <property type="entry name" value="Gua_nucleotide_exch_fac_Ric8"/>
</dbReference>
<protein>
    <submittedName>
        <fullName evidence="5">Guanine nucleotide exchange factor synembryn-domain-containing protein</fullName>
    </submittedName>
</protein>
<dbReference type="GO" id="GO:0005737">
    <property type="term" value="C:cytoplasm"/>
    <property type="evidence" value="ECO:0007669"/>
    <property type="project" value="TreeGrafter"/>
</dbReference>
<evidence type="ECO:0000313" key="6">
    <source>
        <dbReference type="Proteomes" id="UP001150266"/>
    </source>
</evidence>
<evidence type="ECO:0000256" key="4">
    <source>
        <dbReference type="SAM" id="MobiDB-lite"/>
    </source>
</evidence>
<evidence type="ECO:0000256" key="2">
    <source>
        <dbReference type="ARBA" id="ARBA00022658"/>
    </source>
</evidence>
<dbReference type="GO" id="GO:0007186">
    <property type="term" value="P:G protein-coupled receptor signaling pathway"/>
    <property type="evidence" value="ECO:0007669"/>
    <property type="project" value="TreeGrafter"/>
</dbReference>
<evidence type="ECO:0000313" key="5">
    <source>
        <dbReference type="EMBL" id="KAJ4465572.1"/>
    </source>
</evidence>
<dbReference type="PANTHER" id="PTHR12425:SF5">
    <property type="entry name" value="SYNEMBRYN"/>
    <property type="match status" value="1"/>
</dbReference>
<feature type="region of interest" description="Disordered" evidence="4">
    <location>
        <begin position="1"/>
        <end position="24"/>
    </location>
</feature>
<name>A0A9W8ZSY5_9AGAR</name>
<dbReference type="Pfam" id="PF10165">
    <property type="entry name" value="Ric8"/>
    <property type="match status" value="1"/>
</dbReference>
<sequence>MATNASNHKHGSGTVDQIREKLEELKKYQDEKDMAYKGDSTLGPAVLAQHPASIRGNEAGTCGQESHIGSNTIDDGNDKPSTPTLPKPTGLTPRQCGHVEEALGARLLLLCSSGDETQDLWSYFERGSLAKTLRKSISSHAEAADRPFSESTADACISSLKLFLVLLAHYEKQAQRFRKSVGPILKMLDDAVISSPLEPYLLPLIDCLFSLASSNNPSLIGDSEPWSLSRAEKLVSALDYASQASQNESFEEGGIVAPMGLLFAIAQSASPAVDKHLRKRILPSNDDRAMVLGKGDSLPHRLLWMSMSTVLFPLKSLVVLLFFELSDRNSDQLIRNVAFGPGSGMLFTLGLSVSGLTEAGSDSAGPRPDSNPITGRLRHKEKPLSNSAGKMTQEEKEREAKRLFVLIERMNKNGMIHIPNPVEVATSSGQLHNLQFEDSDDEEDRV</sequence>